<keyword evidence="2" id="KW-0472">Membrane</keyword>
<feature type="transmembrane region" description="Helical" evidence="2">
    <location>
        <begin position="526"/>
        <end position="549"/>
    </location>
</feature>
<keyword evidence="2" id="KW-1133">Transmembrane helix</keyword>
<feature type="transmembrane region" description="Helical" evidence="2">
    <location>
        <begin position="498"/>
        <end position="520"/>
    </location>
</feature>
<evidence type="ECO:0000259" key="3">
    <source>
        <dbReference type="Pfam" id="PF03109"/>
    </source>
</evidence>
<comment type="similarity">
    <text evidence="1">Belongs to the protein kinase superfamily. ADCK protein kinase family.</text>
</comment>
<feature type="domain" description="ABC1 atypical kinase-like" evidence="3">
    <location>
        <begin position="93"/>
        <end position="337"/>
    </location>
</feature>
<reference evidence="4 5" key="1">
    <citation type="submission" date="2020-04" db="EMBL/GenBank/DDBJ databases">
        <title>Genome sequencing of novel species.</title>
        <authorList>
            <person name="Heo J."/>
            <person name="Kim S.-J."/>
            <person name="Kim J.-S."/>
            <person name="Hong S.-B."/>
            <person name="Kwon S.-W."/>
        </authorList>
    </citation>
    <scope>NUCLEOTIDE SEQUENCE [LARGE SCALE GENOMIC DNA]</scope>
    <source>
        <strain evidence="4 5">MFER-1</strain>
    </source>
</reference>
<evidence type="ECO:0000256" key="2">
    <source>
        <dbReference type="SAM" id="Phobius"/>
    </source>
</evidence>
<evidence type="ECO:0000313" key="5">
    <source>
        <dbReference type="Proteomes" id="UP000502248"/>
    </source>
</evidence>
<dbReference type="PANTHER" id="PTHR10566">
    <property type="entry name" value="CHAPERONE-ACTIVITY OF BC1 COMPLEX CABC1 -RELATED"/>
    <property type="match status" value="1"/>
</dbReference>
<protein>
    <submittedName>
        <fullName evidence="4">AarF/ABC1/UbiB kinase family protein</fullName>
    </submittedName>
</protein>
<proteinExistence type="inferred from homology"/>
<keyword evidence="4" id="KW-0808">Transferase</keyword>
<organism evidence="4 5">
    <name type="scientific">Cohnella herbarum</name>
    <dbReference type="NCBI Taxonomy" id="2728023"/>
    <lineage>
        <taxon>Bacteria</taxon>
        <taxon>Bacillati</taxon>
        <taxon>Bacillota</taxon>
        <taxon>Bacilli</taxon>
        <taxon>Bacillales</taxon>
        <taxon>Paenibacillaceae</taxon>
        <taxon>Cohnella</taxon>
    </lineage>
</organism>
<dbReference type="KEGG" id="cheb:HH215_07635"/>
<dbReference type="InterPro" id="IPR004147">
    <property type="entry name" value="ABC1_dom"/>
</dbReference>
<evidence type="ECO:0000313" key="4">
    <source>
        <dbReference type="EMBL" id="QJD83054.1"/>
    </source>
</evidence>
<dbReference type="CDD" id="cd05121">
    <property type="entry name" value="ABC1_ADCK3-like"/>
    <property type="match status" value="1"/>
</dbReference>
<dbReference type="AlphaFoldDB" id="A0A7Z2VHL5"/>
<dbReference type="Proteomes" id="UP000502248">
    <property type="component" value="Chromosome"/>
</dbReference>
<dbReference type="InterPro" id="IPR011009">
    <property type="entry name" value="Kinase-like_dom_sf"/>
</dbReference>
<keyword evidence="4" id="KW-0418">Kinase</keyword>
<keyword evidence="2" id="KW-0812">Transmembrane</keyword>
<dbReference type="RefSeq" id="WP_169279351.1">
    <property type="nucleotide sequence ID" value="NZ_CP051680.1"/>
</dbReference>
<dbReference type="PANTHER" id="PTHR10566:SF113">
    <property type="entry name" value="PROTEIN ACTIVITY OF BC1 COMPLEX KINASE 7, CHLOROPLASTIC"/>
    <property type="match status" value="1"/>
</dbReference>
<keyword evidence="5" id="KW-1185">Reference proteome</keyword>
<gene>
    <name evidence="4" type="ORF">HH215_07635</name>
</gene>
<accession>A0A7Z2VHL5</accession>
<dbReference type="SUPFAM" id="SSF56112">
    <property type="entry name" value="Protein kinase-like (PK-like)"/>
    <property type="match status" value="1"/>
</dbReference>
<dbReference type="InterPro" id="IPR050154">
    <property type="entry name" value="UbiB_kinase"/>
</dbReference>
<dbReference type="EMBL" id="CP051680">
    <property type="protein sequence ID" value="QJD83054.1"/>
    <property type="molecule type" value="Genomic_DNA"/>
</dbReference>
<sequence length="557" mass="63061">MNVRRRIRQLRRYRTIAAAFARNGLGYVSNEMGLTEKLLYFRSEERKGIRAKNTGERIRLLLEELGPTFVKLGQIASSRPDLLPPDIIKELERLQDQVRAFPFEVASGIIEQELGKPVEDLFLQFYETPLAAASIGQVYHALLKDGTEVVVKVQRPNIHALIETDLEIMADWARLAESRLEWARSYRLSEIVDELGKALRSELNYGMEARNAELFALQCKSMKHSRVPAVYLGYCSNRVITMEYIEGIKLTDQAQLDRAGLNRSVLAERYATMILHQVLIEGFFHGDPHPGNVLALPDGRLAWLDFGMMGRLSSETKNHFSSFVIALRNQSTKGVLRAISDMGVVPEGADMRQLNSDVDELRDKYYKVPLDRVRIGEAVHDLFSVALRHRIQIPKELTLLGKTLLTMEGVVTTLDPTFSVIDVAEPFGKKLILERLNPGRLVKKWAEEIPAYLDLLNDIPLSLKQLSILLRQGKLRVEVASPQVEALMKKMDRIGNRLSFSIVLLALSIVMLGLIVGAALSHSRTVLWRVPVIEIGLGIAMFMFMWLLFSIFRSGRF</sequence>
<dbReference type="Pfam" id="PF03109">
    <property type="entry name" value="ABC1"/>
    <property type="match status" value="1"/>
</dbReference>
<name>A0A7Z2VHL5_9BACL</name>
<dbReference type="GO" id="GO:0016301">
    <property type="term" value="F:kinase activity"/>
    <property type="evidence" value="ECO:0007669"/>
    <property type="project" value="UniProtKB-KW"/>
</dbReference>
<evidence type="ECO:0000256" key="1">
    <source>
        <dbReference type="ARBA" id="ARBA00009670"/>
    </source>
</evidence>